<reference evidence="2" key="1">
    <citation type="submission" date="2014-09" db="EMBL/GenBank/DDBJ databases">
        <title>Genome sequence of the luminous mushroom Mycena chlorophos for searching fungal bioluminescence genes.</title>
        <authorList>
            <person name="Tanaka Y."/>
            <person name="Kasuga D."/>
            <person name="Oba Y."/>
            <person name="Hase S."/>
            <person name="Sato K."/>
            <person name="Oba Y."/>
            <person name="Sakakibara Y."/>
        </authorList>
    </citation>
    <scope>NUCLEOTIDE SEQUENCE</scope>
</reference>
<name>A0ABQ0M4K8_MYCCL</name>
<accession>A0ABQ0M4K8</accession>
<gene>
    <name evidence="2" type="ORF">MCHLO_14692</name>
</gene>
<evidence type="ECO:0000313" key="3">
    <source>
        <dbReference type="Proteomes" id="UP000815677"/>
    </source>
</evidence>
<protein>
    <submittedName>
        <fullName evidence="2">Uncharacterized protein</fullName>
    </submittedName>
</protein>
<evidence type="ECO:0000256" key="1">
    <source>
        <dbReference type="SAM" id="MobiDB-lite"/>
    </source>
</evidence>
<feature type="region of interest" description="Disordered" evidence="1">
    <location>
        <begin position="72"/>
        <end position="109"/>
    </location>
</feature>
<organism evidence="2 3">
    <name type="scientific">Mycena chlorophos</name>
    <name type="common">Agaric fungus</name>
    <name type="synonym">Agaricus chlorophos</name>
    <dbReference type="NCBI Taxonomy" id="658473"/>
    <lineage>
        <taxon>Eukaryota</taxon>
        <taxon>Fungi</taxon>
        <taxon>Dikarya</taxon>
        <taxon>Basidiomycota</taxon>
        <taxon>Agaricomycotina</taxon>
        <taxon>Agaricomycetes</taxon>
        <taxon>Agaricomycetidae</taxon>
        <taxon>Agaricales</taxon>
        <taxon>Marasmiineae</taxon>
        <taxon>Mycenaceae</taxon>
        <taxon>Mycena</taxon>
    </lineage>
</organism>
<proteinExistence type="predicted"/>
<feature type="compositionally biased region" description="Acidic residues" evidence="1">
    <location>
        <begin position="402"/>
        <end position="415"/>
    </location>
</feature>
<dbReference type="EMBL" id="DF849584">
    <property type="protein sequence ID" value="GAT58240.1"/>
    <property type="molecule type" value="Genomic_DNA"/>
</dbReference>
<evidence type="ECO:0000313" key="2">
    <source>
        <dbReference type="EMBL" id="GAT58240.1"/>
    </source>
</evidence>
<keyword evidence="3" id="KW-1185">Reference proteome</keyword>
<feature type="region of interest" description="Disordered" evidence="1">
    <location>
        <begin position="565"/>
        <end position="616"/>
    </location>
</feature>
<feature type="region of interest" description="Disordered" evidence="1">
    <location>
        <begin position="402"/>
        <end position="426"/>
    </location>
</feature>
<dbReference type="Proteomes" id="UP000815677">
    <property type="component" value="Unassembled WGS sequence"/>
</dbReference>
<sequence length="616" mass="68168">MFYTHRRALVFPTSSPNNNNNNILKGSPICQSEPLVVQITSSTVGGTDAEKRGSRTSSVDFVATHTIHVHSEDWESGANRAGTEDRGLSSNPPPTPALDASSRVSGVAQDTRAPNRLLCGGVSILMDIHIDDVARQNTLESTAKCNLLMPAISSEPAQVISRLLKDPTAVFLCESSSPSHEPESAPTYIVLTPAEEGWDDFTSRCSNQPNPQWQPYLPVPPTNYTFSPFGTTIPNTEGEIERPEPITVFSPSRLAAFTAQLALQTVEQALFTQRHMAQAVAHDACNAGASVREYYDHPQILSKLDHLCDYAWTDPAAHLLESWRRCLLVTIHESDCPFAAPHIVVSHSLPNAPWDCEAVVPPVQDAEMLEVPVWVYQQQKHEDEQLEDEDEFMAQEAEMVEDEFVEPESASESDEAGTPSPPSWIPELRQKLETLLEDDEEDEARHPVPTLRQTASRRPWLDEDDDFIPPIRVTRLNCVRIELSCSLPTIDEGPEPAYQPNCRPPLWSSQSWSPAQYLAELLVVAAEHLEAAEVEVDEEDTEEDYSEEYGFGTGYRPSCNIFIDTDDTPQPSPISPTAAAEEDDELPRGKANVPAGTVDWFDLPEDDLGPIEWATG</sequence>